<evidence type="ECO:0000313" key="2">
    <source>
        <dbReference type="EMBL" id="GER25460.1"/>
    </source>
</evidence>
<feature type="compositionally biased region" description="Basic and acidic residues" evidence="1">
    <location>
        <begin position="1"/>
        <end position="11"/>
    </location>
</feature>
<proteinExistence type="predicted"/>
<evidence type="ECO:0000313" key="3">
    <source>
        <dbReference type="Proteomes" id="UP000325081"/>
    </source>
</evidence>
<keyword evidence="3" id="KW-1185">Reference proteome</keyword>
<organism evidence="2 3">
    <name type="scientific">Striga asiatica</name>
    <name type="common">Asiatic witchweed</name>
    <name type="synonym">Buchnera asiatica</name>
    <dbReference type="NCBI Taxonomy" id="4170"/>
    <lineage>
        <taxon>Eukaryota</taxon>
        <taxon>Viridiplantae</taxon>
        <taxon>Streptophyta</taxon>
        <taxon>Embryophyta</taxon>
        <taxon>Tracheophyta</taxon>
        <taxon>Spermatophyta</taxon>
        <taxon>Magnoliopsida</taxon>
        <taxon>eudicotyledons</taxon>
        <taxon>Gunneridae</taxon>
        <taxon>Pentapetalae</taxon>
        <taxon>asterids</taxon>
        <taxon>lamiids</taxon>
        <taxon>Lamiales</taxon>
        <taxon>Orobanchaceae</taxon>
        <taxon>Buchnereae</taxon>
        <taxon>Striga</taxon>
    </lineage>
</organism>
<dbReference type="EMBL" id="BKCP01000114">
    <property type="protein sequence ID" value="GER25460.1"/>
    <property type="molecule type" value="Genomic_DNA"/>
</dbReference>
<dbReference type="Proteomes" id="UP000325081">
    <property type="component" value="Unassembled WGS sequence"/>
</dbReference>
<reference evidence="3" key="1">
    <citation type="journal article" date="2019" name="Curr. Biol.">
        <title>Genome Sequence of Striga asiatica Provides Insight into the Evolution of Plant Parasitism.</title>
        <authorList>
            <person name="Yoshida S."/>
            <person name="Kim S."/>
            <person name="Wafula E.K."/>
            <person name="Tanskanen J."/>
            <person name="Kim Y.M."/>
            <person name="Honaas L."/>
            <person name="Yang Z."/>
            <person name="Spallek T."/>
            <person name="Conn C.E."/>
            <person name="Ichihashi Y."/>
            <person name="Cheong K."/>
            <person name="Cui S."/>
            <person name="Der J.P."/>
            <person name="Gundlach H."/>
            <person name="Jiao Y."/>
            <person name="Hori C."/>
            <person name="Ishida J.K."/>
            <person name="Kasahara H."/>
            <person name="Kiba T."/>
            <person name="Kim M.S."/>
            <person name="Koo N."/>
            <person name="Laohavisit A."/>
            <person name="Lee Y.H."/>
            <person name="Lumba S."/>
            <person name="McCourt P."/>
            <person name="Mortimer J.C."/>
            <person name="Mutuku J.M."/>
            <person name="Nomura T."/>
            <person name="Sasaki-Sekimoto Y."/>
            <person name="Seto Y."/>
            <person name="Wang Y."/>
            <person name="Wakatake T."/>
            <person name="Sakakibara H."/>
            <person name="Demura T."/>
            <person name="Yamaguchi S."/>
            <person name="Yoneyama K."/>
            <person name="Manabe R.I."/>
            <person name="Nelson D.C."/>
            <person name="Schulman A.H."/>
            <person name="Timko M.P."/>
            <person name="dePamphilis C.W."/>
            <person name="Choi D."/>
            <person name="Shirasu K."/>
        </authorList>
    </citation>
    <scope>NUCLEOTIDE SEQUENCE [LARGE SCALE GENOMIC DNA]</scope>
    <source>
        <strain evidence="3">cv. UVA1</strain>
    </source>
</reference>
<comment type="caution">
    <text evidence="2">The sequence shown here is derived from an EMBL/GenBank/DDBJ whole genome shotgun (WGS) entry which is preliminary data.</text>
</comment>
<dbReference type="GO" id="GO:0051213">
    <property type="term" value="F:dioxygenase activity"/>
    <property type="evidence" value="ECO:0007669"/>
    <property type="project" value="UniProtKB-KW"/>
</dbReference>
<name>A0A5A7NYA0_STRAF</name>
<dbReference type="AlphaFoldDB" id="A0A5A7NYA0"/>
<evidence type="ECO:0000256" key="1">
    <source>
        <dbReference type="SAM" id="MobiDB-lite"/>
    </source>
</evidence>
<keyword evidence="2" id="KW-0223">Dioxygenase</keyword>
<feature type="non-terminal residue" evidence="2">
    <location>
        <position position="125"/>
    </location>
</feature>
<feature type="region of interest" description="Disordered" evidence="1">
    <location>
        <begin position="1"/>
        <end position="25"/>
    </location>
</feature>
<feature type="compositionally biased region" description="Polar residues" evidence="1">
    <location>
        <begin position="14"/>
        <end position="25"/>
    </location>
</feature>
<accession>A0A5A7NYA0</accession>
<gene>
    <name evidence="2" type="ORF">STAS_01043</name>
</gene>
<protein>
    <submittedName>
        <fullName evidence="2">Alpha-ketoglutarate-dependent 2,4-dichlorophenoxyacetate dioxygenase,4-dichlorophenoxyacetate dioxygenase</fullName>
    </submittedName>
</protein>
<sequence>MTWRAEEESRPEVGSSTSKTPGSWTSSIPIEARRLLLPEISIILERATWPRLRSRMTWRASGGEDGRDRCLLDREVGEEGVVVADMARQAAECGRVGGAAVDVLDDVVTSWLLDLYSFDTELLLQ</sequence>
<keyword evidence="2" id="KW-0560">Oxidoreductase</keyword>